<dbReference type="EnsemblPlants" id="AET1Gv20552800.23">
    <property type="protein sequence ID" value="AET1Gv20552800.23"/>
    <property type="gene ID" value="AET1Gv20552800"/>
</dbReference>
<dbReference type="Gramene" id="AET1Gv20552800.25">
    <property type="protein sequence ID" value="AET1Gv20552800.25"/>
    <property type="gene ID" value="AET1Gv20552800"/>
</dbReference>
<reference evidence="2" key="5">
    <citation type="journal article" date="2021" name="G3 (Bethesda)">
        <title>Aegilops tauschii genome assembly Aet v5.0 features greater sequence contiguity and improved annotation.</title>
        <authorList>
            <person name="Wang L."/>
            <person name="Zhu T."/>
            <person name="Rodriguez J.C."/>
            <person name="Deal K.R."/>
            <person name="Dubcovsky J."/>
            <person name="McGuire P.E."/>
            <person name="Lux T."/>
            <person name="Spannagl M."/>
            <person name="Mayer K.F.X."/>
            <person name="Baldrich P."/>
            <person name="Meyers B.C."/>
            <person name="Huo N."/>
            <person name="Gu Y.Q."/>
            <person name="Zhou H."/>
            <person name="Devos K.M."/>
            <person name="Bennetzen J.L."/>
            <person name="Unver T."/>
            <person name="Budak H."/>
            <person name="Gulick P.J."/>
            <person name="Galiba G."/>
            <person name="Kalapos B."/>
            <person name="Nelson D.R."/>
            <person name="Li P."/>
            <person name="You F.M."/>
            <person name="Luo M.C."/>
            <person name="Dvorak J."/>
        </authorList>
    </citation>
    <scope>NUCLEOTIDE SEQUENCE [LARGE SCALE GENOMIC DNA]</scope>
    <source>
        <strain evidence="2">cv. AL8/78</strain>
    </source>
</reference>
<organism evidence="2 3">
    <name type="scientific">Aegilops tauschii subsp. strangulata</name>
    <name type="common">Goatgrass</name>
    <dbReference type="NCBI Taxonomy" id="200361"/>
    <lineage>
        <taxon>Eukaryota</taxon>
        <taxon>Viridiplantae</taxon>
        <taxon>Streptophyta</taxon>
        <taxon>Embryophyta</taxon>
        <taxon>Tracheophyta</taxon>
        <taxon>Spermatophyta</taxon>
        <taxon>Magnoliopsida</taxon>
        <taxon>Liliopsida</taxon>
        <taxon>Poales</taxon>
        <taxon>Poaceae</taxon>
        <taxon>BOP clade</taxon>
        <taxon>Pooideae</taxon>
        <taxon>Triticodae</taxon>
        <taxon>Triticeae</taxon>
        <taxon>Triticinae</taxon>
        <taxon>Aegilops</taxon>
    </lineage>
</organism>
<dbReference type="PANTHER" id="PTHR48429:SF1">
    <property type="entry name" value="AGENET DOMAIN-CONTAINING PROTEIN"/>
    <property type="match status" value="1"/>
</dbReference>
<evidence type="ECO:0000313" key="3">
    <source>
        <dbReference type="Proteomes" id="UP000015105"/>
    </source>
</evidence>
<dbReference type="Proteomes" id="UP000015105">
    <property type="component" value="Chromosome 1D"/>
</dbReference>
<evidence type="ECO:0000313" key="2">
    <source>
        <dbReference type="EnsemblPlants" id="AET1Gv20552800.25"/>
    </source>
</evidence>
<dbReference type="Gramene" id="AET1Gv20552800.23">
    <property type="protein sequence ID" value="AET1Gv20552800.23"/>
    <property type="gene ID" value="AET1Gv20552800"/>
</dbReference>
<reference evidence="2" key="3">
    <citation type="journal article" date="2017" name="Nature">
        <title>Genome sequence of the progenitor of the wheat D genome Aegilops tauschii.</title>
        <authorList>
            <person name="Luo M.C."/>
            <person name="Gu Y.Q."/>
            <person name="Puiu D."/>
            <person name="Wang H."/>
            <person name="Twardziok S.O."/>
            <person name="Deal K.R."/>
            <person name="Huo N."/>
            <person name="Zhu T."/>
            <person name="Wang L."/>
            <person name="Wang Y."/>
            <person name="McGuire P.E."/>
            <person name="Liu S."/>
            <person name="Long H."/>
            <person name="Ramasamy R.K."/>
            <person name="Rodriguez J.C."/>
            <person name="Van S.L."/>
            <person name="Yuan L."/>
            <person name="Wang Z."/>
            <person name="Xia Z."/>
            <person name="Xiao L."/>
            <person name="Anderson O.D."/>
            <person name="Ouyang S."/>
            <person name="Liang Y."/>
            <person name="Zimin A.V."/>
            <person name="Pertea G."/>
            <person name="Qi P."/>
            <person name="Bennetzen J.L."/>
            <person name="Dai X."/>
            <person name="Dawson M.W."/>
            <person name="Muller H.G."/>
            <person name="Kugler K."/>
            <person name="Rivarola-Duarte L."/>
            <person name="Spannagl M."/>
            <person name="Mayer K.F.X."/>
            <person name="Lu F.H."/>
            <person name="Bevan M.W."/>
            <person name="Leroy P."/>
            <person name="Li P."/>
            <person name="You F.M."/>
            <person name="Sun Q."/>
            <person name="Liu Z."/>
            <person name="Lyons E."/>
            <person name="Wicker T."/>
            <person name="Salzberg S.L."/>
            <person name="Devos K.M."/>
            <person name="Dvorak J."/>
        </authorList>
    </citation>
    <scope>NUCLEOTIDE SEQUENCE [LARGE SCALE GENOMIC DNA]</scope>
    <source>
        <strain evidence="2">cv. AL8/78</strain>
    </source>
</reference>
<reference evidence="3" key="2">
    <citation type="journal article" date="2017" name="Nat. Plants">
        <title>The Aegilops tauschii genome reveals multiple impacts of transposons.</title>
        <authorList>
            <person name="Zhao G."/>
            <person name="Zou C."/>
            <person name="Li K."/>
            <person name="Wang K."/>
            <person name="Li T."/>
            <person name="Gao L."/>
            <person name="Zhang X."/>
            <person name="Wang H."/>
            <person name="Yang Z."/>
            <person name="Liu X."/>
            <person name="Jiang W."/>
            <person name="Mao L."/>
            <person name="Kong X."/>
            <person name="Jiao Y."/>
            <person name="Jia J."/>
        </authorList>
    </citation>
    <scope>NUCLEOTIDE SEQUENCE [LARGE SCALE GENOMIC DNA]</scope>
    <source>
        <strain evidence="3">cv. AL8/78</strain>
    </source>
</reference>
<proteinExistence type="predicted"/>
<dbReference type="PANTHER" id="PTHR48429">
    <property type="entry name" value="AGENET DOMAIN-CONTAINING PROTEIN"/>
    <property type="match status" value="1"/>
</dbReference>
<name>A0A452YWI7_AEGTS</name>
<accession>A0A452YWI7</accession>
<reference evidence="2" key="4">
    <citation type="submission" date="2019-03" db="UniProtKB">
        <authorList>
            <consortium name="EnsemblPlants"/>
        </authorList>
    </citation>
    <scope>IDENTIFICATION</scope>
</reference>
<feature type="compositionally biased region" description="Polar residues" evidence="1">
    <location>
        <begin position="144"/>
        <end position="158"/>
    </location>
</feature>
<dbReference type="InterPro" id="IPR055274">
    <property type="entry name" value="SWO1"/>
</dbReference>
<dbReference type="EnsemblPlants" id="AET1Gv20552800.25">
    <property type="protein sequence ID" value="AET1Gv20552800.25"/>
    <property type="gene ID" value="AET1Gv20552800"/>
</dbReference>
<feature type="region of interest" description="Disordered" evidence="1">
    <location>
        <begin position="64"/>
        <end position="83"/>
    </location>
</feature>
<feature type="region of interest" description="Disordered" evidence="1">
    <location>
        <begin position="113"/>
        <end position="158"/>
    </location>
</feature>
<dbReference type="Gramene" id="AET1Gv20552800.24">
    <property type="protein sequence ID" value="AET1Gv20552800.24"/>
    <property type="gene ID" value="AET1Gv20552800"/>
</dbReference>
<protein>
    <submittedName>
        <fullName evidence="2">Uncharacterized protein</fullName>
    </submittedName>
</protein>
<keyword evidence="3" id="KW-1185">Reference proteome</keyword>
<evidence type="ECO:0000256" key="1">
    <source>
        <dbReference type="SAM" id="MobiDB-lite"/>
    </source>
</evidence>
<dbReference type="EnsemblPlants" id="AET1Gv20552800.24">
    <property type="protein sequence ID" value="AET1Gv20552800.24"/>
    <property type="gene ID" value="AET1Gv20552800"/>
</dbReference>
<reference evidence="3" key="1">
    <citation type="journal article" date="2014" name="Science">
        <title>Ancient hybridizations among the ancestral genomes of bread wheat.</title>
        <authorList>
            <consortium name="International Wheat Genome Sequencing Consortium,"/>
            <person name="Marcussen T."/>
            <person name="Sandve S.R."/>
            <person name="Heier L."/>
            <person name="Spannagl M."/>
            <person name="Pfeifer M."/>
            <person name="Jakobsen K.S."/>
            <person name="Wulff B.B."/>
            <person name="Steuernagel B."/>
            <person name="Mayer K.F."/>
            <person name="Olsen O.A."/>
        </authorList>
    </citation>
    <scope>NUCLEOTIDE SEQUENCE [LARGE SCALE GENOMIC DNA]</scope>
    <source>
        <strain evidence="3">cv. AL8/78</strain>
    </source>
</reference>
<sequence length="266" mass="28174">MSPLGSSTLNLQRGSHLDFSQAVSPVFAYNSQTRQPTSAVASWFPQSHGTRAAPWLAPPQNLIFDSSMQPTVPSSESAKGSSKTISISQAITPGLFLPSQASSTVASPLAVVQEEKQKTPASKRNRAGAASPKPRKRKKASASQEQQPDIASSQLKTDIASSQLKTDIASVIPATEQTPGFTLSTRSPSNVLGSRLVPNSSLITSVPNYLGGKGGEQRIIFSEQISGGVDQSMDQAKGASMYSEEALRHSEGVWNHLSTNSRSKLP</sequence>
<dbReference type="AlphaFoldDB" id="A0A452YWI7"/>